<evidence type="ECO:0000256" key="1">
    <source>
        <dbReference type="SAM" id="Coils"/>
    </source>
</evidence>
<comment type="caution">
    <text evidence="2">The sequence shown here is derived from an EMBL/GenBank/DDBJ whole genome shotgun (WGS) entry which is preliminary data.</text>
</comment>
<dbReference type="Proteomes" id="UP000652231">
    <property type="component" value="Unassembled WGS sequence"/>
</dbReference>
<evidence type="ECO:0000313" key="3">
    <source>
        <dbReference type="Proteomes" id="UP000652231"/>
    </source>
</evidence>
<reference evidence="2" key="2">
    <citation type="submission" date="2020-09" db="EMBL/GenBank/DDBJ databases">
        <authorList>
            <person name="Sun Q."/>
            <person name="Zhou Y."/>
        </authorList>
    </citation>
    <scope>NUCLEOTIDE SEQUENCE</scope>
    <source>
        <strain evidence="2">CGMCC 1.12924</strain>
    </source>
</reference>
<accession>A0A8J2VDS8</accession>
<dbReference type="AlphaFoldDB" id="A0A8J2VDS8"/>
<sequence>MELIMNKIPDSWKKKLETDTNISNINEYILDIISEADKEMYNKLQIYALDIFNFDIENNKLINDRGIDSEALLQATQKAKNDLNYFSKDFIFSIYNKTADNNDLFINELCRYLYSLNSPMFIKGSLESLKKSLANYMYHKRILSFHYTFSNHLKSKGFNVGFPDVTNIESFLYKKQENEKKDIERKNQDLKDEIEELKKQYYENLNNAKTDFQNEIELIKNKYKSAEYKISELEAKLMHFYNGDIFRATVFGSDYPKLRKIYDFLFEHKLIHISPTSFYFNTDINSDGVLELYLLSSDFTQEDLGCFLHNLRGNFPNHYNEIDKWFKNRLVIRSKRDRKRYYNNFEKYISPYSDSVNKPEFYKRIMLFFGKL</sequence>
<keyword evidence="3" id="KW-1185">Reference proteome</keyword>
<name>A0A8J2VDS8_9FLAO</name>
<feature type="coiled-coil region" evidence="1">
    <location>
        <begin position="173"/>
        <end position="236"/>
    </location>
</feature>
<organism evidence="2 3">
    <name type="scientific">Planktosalinus lacus</name>
    <dbReference type="NCBI Taxonomy" id="1526573"/>
    <lineage>
        <taxon>Bacteria</taxon>
        <taxon>Pseudomonadati</taxon>
        <taxon>Bacteroidota</taxon>
        <taxon>Flavobacteriia</taxon>
        <taxon>Flavobacteriales</taxon>
        <taxon>Flavobacteriaceae</taxon>
        <taxon>Planktosalinus</taxon>
    </lineage>
</organism>
<proteinExistence type="predicted"/>
<reference evidence="2" key="1">
    <citation type="journal article" date="2014" name="Int. J. Syst. Evol. Microbiol.">
        <title>Complete genome sequence of Corynebacterium casei LMG S-19264T (=DSM 44701T), isolated from a smear-ripened cheese.</title>
        <authorList>
            <consortium name="US DOE Joint Genome Institute (JGI-PGF)"/>
            <person name="Walter F."/>
            <person name="Albersmeier A."/>
            <person name="Kalinowski J."/>
            <person name="Ruckert C."/>
        </authorList>
    </citation>
    <scope>NUCLEOTIDE SEQUENCE</scope>
    <source>
        <strain evidence="2">CGMCC 1.12924</strain>
    </source>
</reference>
<evidence type="ECO:0000313" key="2">
    <source>
        <dbReference type="EMBL" id="GGD98965.1"/>
    </source>
</evidence>
<keyword evidence="1" id="KW-0175">Coiled coil</keyword>
<gene>
    <name evidence="2" type="ORF">GCM10011312_23060</name>
</gene>
<protein>
    <submittedName>
        <fullName evidence="2">Uncharacterized protein</fullName>
    </submittedName>
</protein>
<dbReference type="EMBL" id="BMGK01000010">
    <property type="protein sequence ID" value="GGD98965.1"/>
    <property type="molecule type" value="Genomic_DNA"/>
</dbReference>